<accession>A0A168NSG5</accession>
<dbReference type="InterPro" id="IPR027109">
    <property type="entry name" value="Swc4/Dmap1"/>
</dbReference>
<keyword evidence="9" id="KW-0175">Coiled coil</keyword>
<evidence type="ECO:0000256" key="3">
    <source>
        <dbReference type="ARBA" id="ARBA00019132"/>
    </source>
</evidence>
<feature type="compositionally biased region" description="Low complexity" evidence="10">
    <location>
        <begin position="933"/>
        <end position="947"/>
    </location>
</feature>
<comment type="similarity">
    <text evidence="2">Belongs to the SWC4 family.</text>
</comment>
<sequence length="970" mass="109575">MSGSDIRDILQIGQRTEPPQQRKPKQPTEKRPEKYNREVFSLTGAVAPDAFVPPTYKAKFNVRKKPTPWVLQTFRNHIRNDDLELQHWIQKSEANKAGYSFAREEKKPDFLHYTEEEYTEDLEDPAWTKEETDYLMDLCAQYDLRFFVIADRYEFDPRHHRSIDDLKERFYNIQQTLYHKAIGAPTPFTFDKAKELERKHALGSLYSRKKEQQQEETELLAHVKRIEQNKAKLAKERENLQEMLRQHEVAMIPINKKQTAKDKKRKRKSSGEAHDEGTPESTEKLAPGVMVRSQKLPLLKPSVQEKVAKVLTELSIGTRPVMPTASVCDNFEKLENSILTLSNSYGNGRREKIGVLARLFGYMIIYLLYAYVLPPMFISKIKKQGWLCGDIHLLLLQFARTPLDRCTRSLYLYLSMLSQDQAPPKAVNIIRPSSPLFYYLKQRPSSALNHPYQQSHQSHYYSQQRTTTPKTASDSHSDVSSIALSDSASSSPSTLSTFSGGSGTTGSPNRLTAPSILNSTPSFGFGFFQAQPNSSAATTTSPTTWLKSGTSPASQQRHNPNATIPPATPTPINSFMHPFSSRFFCGTSQPTDDSSYFSRKQRSDLEGQSSADRSNDNDFDSIDGDSDMEQTTTESVDSYEDSDTDTYSMSDDDSSMDSGNESQLDDDDEYDDMPIKVVARIKNGIIMNGKGEMVNKGFDDSSSHASWLDEARVGRKIADLEIEKTSLLALNSALESKVAQQATKISQLEKQLQLHELPLSPVSDKDLDDEMYSSSFIDHQDQPCFDKLLSPEHLIEEDIANDHVYQRLRTMLLGLIEQAEDAVRLQTKSTGRVLTRHHGDSLETSPKKDTITLDAPPTTLKHSTRTTPASKHGSHRRSLQTTTSRPPQRRASDGQQRPTPSVATTRKRTPMERSLSRLSSPAVMVSTNNNDISPVSRSASPSPSMRRSPTKVRQSQLRKSQDLDSPKWHY</sequence>
<feature type="compositionally biased region" description="Basic and acidic residues" evidence="10">
    <location>
        <begin position="269"/>
        <end position="283"/>
    </location>
</feature>
<feature type="compositionally biased region" description="Basic and acidic residues" evidence="10">
    <location>
        <begin position="837"/>
        <end position="851"/>
    </location>
</feature>
<feature type="compositionally biased region" description="Basic and acidic residues" evidence="10">
    <location>
        <begin position="26"/>
        <end position="35"/>
    </location>
</feature>
<feature type="compositionally biased region" description="Polar residues" evidence="10">
    <location>
        <begin position="893"/>
        <end position="904"/>
    </location>
</feature>
<dbReference type="GO" id="GO:0000122">
    <property type="term" value="P:negative regulation of transcription by RNA polymerase II"/>
    <property type="evidence" value="ECO:0007669"/>
    <property type="project" value="TreeGrafter"/>
</dbReference>
<dbReference type="InParanoid" id="A0A168NSG5"/>
<dbReference type="Pfam" id="PF05499">
    <property type="entry name" value="DMAP1"/>
    <property type="match status" value="1"/>
</dbReference>
<dbReference type="GO" id="GO:0006281">
    <property type="term" value="P:DNA repair"/>
    <property type="evidence" value="ECO:0007669"/>
    <property type="project" value="InterPro"/>
</dbReference>
<feature type="compositionally biased region" description="Low complexity" evidence="10">
    <location>
        <begin position="450"/>
        <end position="464"/>
    </location>
</feature>
<keyword evidence="5" id="KW-0805">Transcription regulation</keyword>
<dbReference type="Proteomes" id="UP000078561">
    <property type="component" value="Unassembled WGS sequence"/>
</dbReference>
<feature type="compositionally biased region" description="Low complexity" evidence="10">
    <location>
        <begin position="471"/>
        <end position="499"/>
    </location>
</feature>
<dbReference type="AlphaFoldDB" id="A0A168NSG5"/>
<proteinExistence type="inferred from homology"/>
<reference evidence="13" key="1">
    <citation type="submission" date="2016-04" db="EMBL/GenBank/DDBJ databases">
        <authorList>
            <person name="Evans L.H."/>
            <person name="Alamgir A."/>
            <person name="Owens N."/>
            <person name="Weber N.D."/>
            <person name="Virtaneva K."/>
            <person name="Barbian K."/>
            <person name="Babar A."/>
            <person name="Rosenke K."/>
        </authorList>
    </citation>
    <scope>NUCLEOTIDE SEQUENCE [LARGE SCALE GENOMIC DNA]</scope>
    <source>
        <strain evidence="13">CBS 101.48</strain>
    </source>
</reference>
<feature type="compositionally biased region" description="Acidic residues" evidence="10">
    <location>
        <begin position="637"/>
        <end position="655"/>
    </location>
</feature>
<evidence type="ECO:0000256" key="1">
    <source>
        <dbReference type="ARBA" id="ARBA00004123"/>
    </source>
</evidence>
<dbReference type="PANTHER" id="PTHR12855:SF10">
    <property type="entry name" value="DNA METHYLTRANSFERASE 1-ASSOCIATED PROTEIN 1"/>
    <property type="match status" value="1"/>
</dbReference>
<dbReference type="Pfam" id="PF16282">
    <property type="entry name" value="SANT_DAMP1_like"/>
    <property type="match status" value="1"/>
</dbReference>
<dbReference type="GO" id="GO:0035267">
    <property type="term" value="C:NuA4 histone acetyltransferase complex"/>
    <property type="evidence" value="ECO:0007669"/>
    <property type="project" value="InterPro"/>
</dbReference>
<keyword evidence="14" id="KW-1185">Reference proteome</keyword>
<evidence type="ECO:0000256" key="2">
    <source>
        <dbReference type="ARBA" id="ARBA00006918"/>
    </source>
</evidence>
<evidence type="ECO:0000256" key="7">
    <source>
        <dbReference type="ARBA" id="ARBA00023242"/>
    </source>
</evidence>
<evidence type="ECO:0000256" key="5">
    <source>
        <dbReference type="ARBA" id="ARBA00023015"/>
    </source>
</evidence>
<feature type="compositionally biased region" description="Polar residues" evidence="10">
    <location>
        <begin position="545"/>
        <end position="558"/>
    </location>
</feature>
<evidence type="ECO:0000256" key="10">
    <source>
        <dbReference type="SAM" id="MobiDB-lite"/>
    </source>
</evidence>
<dbReference type="Gene3D" id="1.10.10.60">
    <property type="entry name" value="Homeodomain-like"/>
    <property type="match status" value="1"/>
</dbReference>
<dbReference type="InterPro" id="IPR001005">
    <property type="entry name" value="SANT/Myb"/>
</dbReference>
<name>A0A168NSG5_ABSGL</name>
<dbReference type="GO" id="GO:0000812">
    <property type="term" value="C:Swr1 complex"/>
    <property type="evidence" value="ECO:0007669"/>
    <property type="project" value="TreeGrafter"/>
</dbReference>
<feature type="region of interest" description="Disordered" evidence="10">
    <location>
        <begin position="252"/>
        <end position="287"/>
    </location>
</feature>
<feature type="compositionally biased region" description="Basic and acidic residues" evidence="10">
    <location>
        <begin position="959"/>
        <end position="970"/>
    </location>
</feature>
<evidence type="ECO:0000256" key="9">
    <source>
        <dbReference type="SAM" id="Coils"/>
    </source>
</evidence>
<comment type="function">
    <text evidence="8">Component of the SWR1 complex which mediates the ATP-dependent exchange of histone H2A for the H2A variant HZT1 leading to transcriptional regulation of selected genes by chromatin remodeling. Component of the NuA4 histone acetyltransferase complex which is involved in transcriptional activation of selected genes principally by acetylation of nucleosomal histone H4 and H2A. The NuA4 complex is also involved in DNA repair.</text>
</comment>
<evidence type="ECO:0000259" key="12">
    <source>
        <dbReference type="SMART" id="SM00717"/>
    </source>
</evidence>
<gene>
    <name evidence="13" type="primary">ABSGL_06849.1 scaffold 8678</name>
</gene>
<keyword evidence="6" id="KW-0804">Transcription</keyword>
<dbReference type="STRING" id="4829.A0A168NSG5"/>
<dbReference type="GO" id="GO:0003714">
    <property type="term" value="F:transcription corepressor activity"/>
    <property type="evidence" value="ECO:0007669"/>
    <property type="project" value="TreeGrafter"/>
</dbReference>
<feature type="coiled-coil region" evidence="9">
    <location>
        <begin position="209"/>
        <end position="250"/>
    </location>
</feature>
<feature type="region of interest" description="Disordered" evidence="10">
    <location>
        <begin position="533"/>
        <end position="575"/>
    </location>
</feature>
<feature type="region of interest" description="Disordered" evidence="10">
    <location>
        <begin position="590"/>
        <end position="671"/>
    </location>
</feature>
<protein>
    <recommendedName>
        <fullName evidence="3">SWR1-complex protein 4</fullName>
    </recommendedName>
</protein>
<evidence type="ECO:0000256" key="8">
    <source>
        <dbReference type="ARBA" id="ARBA00025264"/>
    </source>
</evidence>
<dbReference type="GO" id="GO:0006338">
    <property type="term" value="P:chromatin remodeling"/>
    <property type="evidence" value="ECO:0007669"/>
    <property type="project" value="InterPro"/>
</dbReference>
<feature type="transmembrane region" description="Helical" evidence="11">
    <location>
        <begin position="359"/>
        <end position="378"/>
    </location>
</feature>
<feature type="compositionally biased region" description="Low complexity" evidence="10">
    <location>
        <begin position="533"/>
        <end position="544"/>
    </location>
</feature>
<dbReference type="FunFam" id="1.10.10.60:FF:000087">
    <property type="entry name" value="DNA methyltransferase 1-associated protein 1"/>
    <property type="match status" value="1"/>
</dbReference>
<feature type="domain" description="Myb-like" evidence="12">
    <location>
        <begin position="123"/>
        <end position="176"/>
    </location>
</feature>
<organism evidence="13">
    <name type="scientific">Absidia glauca</name>
    <name type="common">Pin mould</name>
    <dbReference type="NCBI Taxonomy" id="4829"/>
    <lineage>
        <taxon>Eukaryota</taxon>
        <taxon>Fungi</taxon>
        <taxon>Fungi incertae sedis</taxon>
        <taxon>Mucoromycota</taxon>
        <taxon>Mucoromycotina</taxon>
        <taxon>Mucoromycetes</taxon>
        <taxon>Mucorales</taxon>
        <taxon>Cunninghamellaceae</taxon>
        <taxon>Absidia</taxon>
    </lineage>
</organism>
<feature type="coiled-coil region" evidence="9">
    <location>
        <begin position="717"/>
        <end position="751"/>
    </location>
</feature>
<evidence type="ECO:0000256" key="6">
    <source>
        <dbReference type="ARBA" id="ARBA00023163"/>
    </source>
</evidence>
<evidence type="ECO:0000313" key="13">
    <source>
        <dbReference type="EMBL" id="SAM01112.1"/>
    </source>
</evidence>
<dbReference type="PANTHER" id="PTHR12855">
    <property type="entry name" value="DNA METHYLTRANSFERASE 1-ASSOCIATED PROTEIN 1 FAMILY MEMBER"/>
    <property type="match status" value="1"/>
</dbReference>
<comment type="subcellular location">
    <subcellularLocation>
        <location evidence="1">Nucleus</location>
    </subcellularLocation>
</comment>
<dbReference type="EMBL" id="LT553503">
    <property type="protein sequence ID" value="SAM01112.1"/>
    <property type="molecule type" value="Genomic_DNA"/>
</dbReference>
<feature type="compositionally biased region" description="Acidic residues" evidence="10">
    <location>
        <begin position="617"/>
        <end position="628"/>
    </location>
</feature>
<evidence type="ECO:0000256" key="4">
    <source>
        <dbReference type="ARBA" id="ARBA00022853"/>
    </source>
</evidence>
<dbReference type="SMART" id="SM00717">
    <property type="entry name" value="SANT"/>
    <property type="match status" value="1"/>
</dbReference>
<dbReference type="InterPro" id="IPR008468">
    <property type="entry name" value="DMAP1"/>
</dbReference>
<feature type="region of interest" description="Disordered" evidence="10">
    <location>
        <begin position="1"/>
        <end position="35"/>
    </location>
</feature>
<dbReference type="OrthoDB" id="19740at2759"/>
<dbReference type="InterPro" id="IPR032563">
    <property type="entry name" value="DAMP1_SANT-like"/>
</dbReference>
<keyword evidence="11" id="KW-1133">Transmembrane helix</keyword>
<evidence type="ECO:0000313" key="14">
    <source>
        <dbReference type="Proteomes" id="UP000078561"/>
    </source>
</evidence>
<keyword evidence="11" id="KW-0812">Transmembrane</keyword>
<keyword evidence="11" id="KW-0472">Membrane</keyword>
<evidence type="ECO:0000256" key="11">
    <source>
        <dbReference type="SAM" id="Phobius"/>
    </source>
</evidence>
<feature type="region of interest" description="Disordered" evidence="10">
    <location>
        <begin position="830"/>
        <end position="970"/>
    </location>
</feature>
<keyword evidence="4" id="KW-0156">Chromatin regulator</keyword>
<feature type="compositionally biased region" description="Low complexity" evidence="10">
    <location>
        <begin position="559"/>
        <end position="573"/>
    </location>
</feature>
<feature type="region of interest" description="Disordered" evidence="10">
    <location>
        <begin position="449"/>
        <end position="515"/>
    </location>
</feature>
<keyword evidence="7" id="KW-0539">Nucleus</keyword>